<evidence type="ECO:0000313" key="2">
    <source>
        <dbReference type="EMBL" id="ESS71571.1"/>
    </source>
</evidence>
<protein>
    <recommendedName>
        <fullName evidence="4">DUF883 domain-containing protein</fullName>
    </recommendedName>
</protein>
<sequence length="86" mass="9105">MKATGNTNRVDETIGRVKSGAHEAVDKAADAATQAADAIGQKGEHIRNAEQQFVEDCRGYIHQNPVVSLGIAVGVGFLLSRLMSGR</sequence>
<comment type="caution">
    <text evidence="2">The sequence shown here is derived from an EMBL/GenBank/DDBJ whole genome shotgun (WGS) entry which is preliminary data.</text>
</comment>
<feature type="transmembrane region" description="Helical" evidence="1">
    <location>
        <begin position="66"/>
        <end position="84"/>
    </location>
</feature>
<reference evidence="2 3" key="1">
    <citation type="journal article" date="2013" name="Genome Announc.">
        <title>Draft Genome Sequence of the Methanotrophic Gammaproteobacterium Methyloglobulus morosus DSM 22980 Strain KoM1.</title>
        <authorList>
            <person name="Poehlein A."/>
            <person name="Deutzmann J.S."/>
            <person name="Daniel R."/>
            <person name="Simeonova D.D."/>
        </authorList>
    </citation>
    <scope>NUCLEOTIDE SEQUENCE [LARGE SCALE GENOMIC DNA]</scope>
    <source>
        <strain evidence="2 3">KoM1</strain>
    </source>
</reference>
<dbReference type="eggNOG" id="COG4575">
    <property type="taxonomic scope" value="Bacteria"/>
</dbReference>
<organism evidence="2 3">
    <name type="scientific">Methyloglobulus morosus KoM1</name>
    <dbReference type="NCBI Taxonomy" id="1116472"/>
    <lineage>
        <taxon>Bacteria</taxon>
        <taxon>Pseudomonadati</taxon>
        <taxon>Pseudomonadota</taxon>
        <taxon>Gammaproteobacteria</taxon>
        <taxon>Methylococcales</taxon>
        <taxon>Methylococcaceae</taxon>
        <taxon>Methyloglobulus</taxon>
    </lineage>
</organism>
<gene>
    <name evidence="2" type="ORF">MGMO_96c00180</name>
</gene>
<dbReference type="EMBL" id="AYLO01000092">
    <property type="protein sequence ID" value="ESS71571.1"/>
    <property type="molecule type" value="Genomic_DNA"/>
</dbReference>
<keyword evidence="1" id="KW-0472">Membrane</keyword>
<dbReference type="Proteomes" id="UP000017842">
    <property type="component" value="Unassembled WGS sequence"/>
</dbReference>
<dbReference type="OrthoDB" id="5640839at2"/>
<dbReference type="AlphaFoldDB" id="V5DW45"/>
<evidence type="ECO:0000313" key="3">
    <source>
        <dbReference type="Proteomes" id="UP000017842"/>
    </source>
</evidence>
<keyword evidence="1" id="KW-0812">Transmembrane</keyword>
<name>V5DW45_9GAMM</name>
<accession>V5DW45</accession>
<keyword evidence="3" id="KW-1185">Reference proteome</keyword>
<keyword evidence="1" id="KW-1133">Transmembrane helix</keyword>
<proteinExistence type="predicted"/>
<evidence type="ECO:0000256" key="1">
    <source>
        <dbReference type="SAM" id="Phobius"/>
    </source>
</evidence>
<dbReference type="RefSeq" id="WP_023495394.1">
    <property type="nucleotide sequence ID" value="NZ_AYLO01000092.1"/>
</dbReference>
<evidence type="ECO:0008006" key="4">
    <source>
        <dbReference type="Google" id="ProtNLM"/>
    </source>
</evidence>